<keyword evidence="2" id="KW-1185">Reference proteome</keyword>
<sequence length="188" mass="20907">MIGPVHNETVGMPEPGKVRYDWTGFSRKQWGPVSVVSRYNTVEATVGHATIVLDLTDRRPLEERQRSPIATPFRDGVPVWLNGRRVATVRRDPTSPFGLFVRWARKEIAGDPGFVLPGMRLADRSFPGMTSLKCDAGTLVRTNVLAAPWNGFAWHYTLPGISFGAPCVAAGVRPEHIALWFAIRETNR</sequence>
<evidence type="ECO:0000313" key="2">
    <source>
        <dbReference type="Proteomes" id="UP000321769"/>
    </source>
</evidence>
<dbReference type="EMBL" id="BJZQ01000005">
    <property type="protein sequence ID" value="GEO89200.1"/>
    <property type="molecule type" value="Genomic_DNA"/>
</dbReference>
<protein>
    <recommendedName>
        <fullName evidence="3">Acetoacetate decarboxylase</fullName>
    </recommendedName>
</protein>
<proteinExistence type="predicted"/>
<dbReference type="AlphaFoldDB" id="A0A512HUV8"/>
<accession>A0A512HUV8</accession>
<evidence type="ECO:0000313" key="1">
    <source>
        <dbReference type="EMBL" id="GEO89200.1"/>
    </source>
</evidence>
<dbReference type="Proteomes" id="UP000321769">
    <property type="component" value="Unassembled WGS sequence"/>
</dbReference>
<organism evidence="1 2">
    <name type="scientific">Aeromicrobium flavum</name>
    <dbReference type="NCBI Taxonomy" id="416568"/>
    <lineage>
        <taxon>Bacteria</taxon>
        <taxon>Bacillati</taxon>
        <taxon>Actinomycetota</taxon>
        <taxon>Actinomycetes</taxon>
        <taxon>Propionibacteriales</taxon>
        <taxon>Nocardioidaceae</taxon>
        <taxon>Aeromicrobium</taxon>
    </lineage>
</organism>
<gene>
    <name evidence="1" type="ORF">AFL01nite_15270</name>
</gene>
<reference evidence="1 2" key="1">
    <citation type="submission" date="2019-07" db="EMBL/GenBank/DDBJ databases">
        <title>Whole genome shotgun sequence of Aeromicrobium flavum NBRC 107625.</title>
        <authorList>
            <person name="Hosoyama A."/>
            <person name="Uohara A."/>
            <person name="Ohji S."/>
            <person name="Ichikawa N."/>
        </authorList>
    </citation>
    <scope>NUCLEOTIDE SEQUENCE [LARGE SCALE GENOMIC DNA]</scope>
    <source>
        <strain evidence="1 2">NBRC 107625</strain>
    </source>
</reference>
<evidence type="ECO:0008006" key="3">
    <source>
        <dbReference type="Google" id="ProtNLM"/>
    </source>
</evidence>
<name>A0A512HUV8_9ACTN</name>
<comment type="caution">
    <text evidence="1">The sequence shown here is derived from an EMBL/GenBank/DDBJ whole genome shotgun (WGS) entry which is preliminary data.</text>
</comment>